<dbReference type="PANTHER" id="PTHR11364:SF27">
    <property type="entry name" value="SULFURTRANSFERASE"/>
    <property type="match status" value="1"/>
</dbReference>
<evidence type="ECO:0000313" key="6">
    <source>
        <dbReference type="Proteomes" id="UP000202259"/>
    </source>
</evidence>
<accession>A0A222G946</accession>
<keyword evidence="1 3" id="KW-0808">Transferase</keyword>
<evidence type="ECO:0000259" key="4">
    <source>
        <dbReference type="PROSITE" id="PS50206"/>
    </source>
</evidence>
<dbReference type="InterPro" id="IPR045078">
    <property type="entry name" value="TST/MPST-like"/>
</dbReference>
<feature type="domain" description="Rhodanese" evidence="4">
    <location>
        <begin position="18"/>
        <end position="136"/>
    </location>
</feature>
<keyword evidence="6" id="KW-1185">Reference proteome</keyword>
<dbReference type="PANTHER" id="PTHR11364">
    <property type="entry name" value="THIOSULFATE SULFERTANSFERASE"/>
    <property type="match status" value="1"/>
</dbReference>
<dbReference type="Pfam" id="PF00581">
    <property type="entry name" value="Rhodanese"/>
    <property type="match status" value="2"/>
</dbReference>
<feature type="domain" description="Rhodanese" evidence="4">
    <location>
        <begin position="172"/>
        <end position="284"/>
    </location>
</feature>
<dbReference type="CDD" id="cd01448">
    <property type="entry name" value="TST_Repeat_1"/>
    <property type="match status" value="1"/>
</dbReference>
<dbReference type="PROSITE" id="PS00683">
    <property type="entry name" value="RHODANESE_2"/>
    <property type="match status" value="1"/>
</dbReference>
<dbReference type="RefSeq" id="WP_081151347.1">
    <property type="nucleotide sequence ID" value="NZ_CP020465.1"/>
</dbReference>
<dbReference type="GO" id="GO:0004792">
    <property type="term" value="F:thiosulfate-cyanide sulfurtransferase activity"/>
    <property type="evidence" value="ECO:0007669"/>
    <property type="project" value="InterPro"/>
</dbReference>
<dbReference type="FunFam" id="3.40.250.10:FF:000001">
    <property type="entry name" value="Sulfurtransferase"/>
    <property type="match status" value="1"/>
</dbReference>
<evidence type="ECO:0000313" key="5">
    <source>
        <dbReference type="EMBL" id="ASP48133.1"/>
    </source>
</evidence>
<dbReference type="InterPro" id="IPR036873">
    <property type="entry name" value="Rhodanese-like_dom_sf"/>
</dbReference>
<protein>
    <recommendedName>
        <fullName evidence="3">Sulfurtransferase</fullName>
    </recommendedName>
</protein>
<reference evidence="5 6" key="1">
    <citation type="submission" date="2017-08" db="EMBL/GenBank/DDBJ databases">
        <title>Complete genome of Colwellia sp. NB097-1, a psychrophile bacterium ioslated from Bering Sea.</title>
        <authorList>
            <person name="Chen X."/>
        </authorList>
    </citation>
    <scope>NUCLEOTIDE SEQUENCE [LARGE SCALE GENOMIC DNA]</scope>
    <source>
        <strain evidence="5 6">NB097-1</strain>
    </source>
</reference>
<gene>
    <name evidence="5" type="ORF">B5D82_10400</name>
</gene>
<dbReference type="InterPro" id="IPR001763">
    <property type="entry name" value="Rhodanese-like_dom"/>
</dbReference>
<dbReference type="AlphaFoldDB" id="A0A222G946"/>
<dbReference type="InterPro" id="IPR001307">
    <property type="entry name" value="Thiosulphate_STrfase_CS"/>
</dbReference>
<name>A0A222G946_9GAMM</name>
<keyword evidence="2" id="KW-0677">Repeat</keyword>
<dbReference type="EMBL" id="CP020465">
    <property type="protein sequence ID" value="ASP48133.1"/>
    <property type="molecule type" value="Genomic_DNA"/>
</dbReference>
<evidence type="ECO:0000256" key="3">
    <source>
        <dbReference type="RuleBase" id="RU000507"/>
    </source>
</evidence>
<dbReference type="Proteomes" id="UP000202259">
    <property type="component" value="Chromosome"/>
</dbReference>
<organism evidence="5 6">
    <name type="scientific">Cognaticolwellia beringensis</name>
    <dbReference type="NCBI Taxonomy" id="1967665"/>
    <lineage>
        <taxon>Bacteria</taxon>
        <taxon>Pseudomonadati</taxon>
        <taxon>Pseudomonadota</taxon>
        <taxon>Gammaproteobacteria</taxon>
        <taxon>Alteromonadales</taxon>
        <taxon>Colwelliaceae</taxon>
        <taxon>Cognaticolwellia</taxon>
    </lineage>
</organism>
<dbReference type="OrthoDB" id="9781034at2"/>
<dbReference type="SUPFAM" id="SSF52821">
    <property type="entry name" value="Rhodanese/Cell cycle control phosphatase"/>
    <property type="match status" value="2"/>
</dbReference>
<sequence>MTYFQQLISCVDLHAILGSKDLVILDASIPPVGNMAAPEYSWPDYRIPGARRFDLNQDFSDLSSTLPHSMPTISHFEQAAKALGINQQSQIVVYDDLGLFSAARAWYMFRAMGHKNIAVLDGGLPYWLKLKKPVAELPSAFNETNKQITGNFIAKEQSNFFCDWREVEAQTRSQDELILDARANRRFKGLDAEPRAGVRSGHMPNAKNLPYNDLLKQGLFKSSDELTKIFTEINANEKAMIMSCGSGVTACVLALAAEIVGLKGVRVYDGSWSEWGTLPNTEVVTSS</sequence>
<proteinExistence type="predicted"/>
<dbReference type="Gene3D" id="3.40.250.10">
    <property type="entry name" value="Rhodanese-like domain"/>
    <property type="match status" value="2"/>
</dbReference>
<dbReference type="CDD" id="cd01449">
    <property type="entry name" value="TST_Repeat_2"/>
    <property type="match status" value="1"/>
</dbReference>
<dbReference type="PROSITE" id="PS50206">
    <property type="entry name" value="RHODANESE_3"/>
    <property type="match status" value="2"/>
</dbReference>
<dbReference type="SMART" id="SM00450">
    <property type="entry name" value="RHOD"/>
    <property type="match status" value="2"/>
</dbReference>
<dbReference type="KEGG" id="cber:B5D82_10400"/>
<evidence type="ECO:0000256" key="1">
    <source>
        <dbReference type="ARBA" id="ARBA00022679"/>
    </source>
</evidence>
<evidence type="ECO:0000256" key="2">
    <source>
        <dbReference type="ARBA" id="ARBA00022737"/>
    </source>
</evidence>